<evidence type="ECO:0000313" key="2">
    <source>
        <dbReference type="Proteomes" id="UP001264980"/>
    </source>
</evidence>
<organism evidence="1 2">
    <name type="scientific">Dyadobacter fermentans</name>
    <dbReference type="NCBI Taxonomy" id="94254"/>
    <lineage>
        <taxon>Bacteria</taxon>
        <taxon>Pseudomonadati</taxon>
        <taxon>Bacteroidota</taxon>
        <taxon>Cytophagia</taxon>
        <taxon>Cytophagales</taxon>
        <taxon>Spirosomataceae</taxon>
        <taxon>Dyadobacter</taxon>
    </lineage>
</organism>
<dbReference type="RefSeq" id="WP_309984542.1">
    <property type="nucleotide sequence ID" value="NZ_JAVDTI010000003.1"/>
</dbReference>
<evidence type="ECO:0008006" key="3">
    <source>
        <dbReference type="Google" id="ProtNLM"/>
    </source>
</evidence>
<evidence type="ECO:0000313" key="1">
    <source>
        <dbReference type="EMBL" id="MDR6806070.1"/>
    </source>
</evidence>
<protein>
    <recommendedName>
        <fullName evidence="3">Transposase IS200-like domain-containing protein</fullName>
    </recommendedName>
</protein>
<dbReference type="SUPFAM" id="SSF143422">
    <property type="entry name" value="Transposase IS200-like"/>
    <property type="match status" value="1"/>
</dbReference>
<comment type="caution">
    <text evidence="1">The sequence shown here is derived from an EMBL/GenBank/DDBJ whole genome shotgun (WGS) entry which is preliminary data.</text>
</comment>
<gene>
    <name evidence="1" type="ORF">J2W84_003118</name>
</gene>
<sequence length="65" mass="7962">MKSRFEWQVGYAAFSYNKSEIKRVYRYIENQEEHYYGISFPEEYLNMLVKNGVELQEQYLFHAPV</sequence>
<name>A0ABU1QY62_9BACT</name>
<dbReference type="EMBL" id="JAVDTI010000003">
    <property type="protein sequence ID" value="MDR6806070.1"/>
    <property type="molecule type" value="Genomic_DNA"/>
</dbReference>
<reference evidence="1 2" key="1">
    <citation type="submission" date="2023-07" db="EMBL/GenBank/DDBJ databases">
        <title>Sorghum-associated microbial communities from plants grown in Nebraska, USA.</title>
        <authorList>
            <person name="Schachtman D."/>
        </authorList>
    </citation>
    <scope>NUCLEOTIDE SEQUENCE [LARGE SCALE GENOMIC DNA]</scope>
    <source>
        <strain evidence="1 2">BE57</strain>
    </source>
</reference>
<proteinExistence type="predicted"/>
<dbReference type="Proteomes" id="UP001264980">
    <property type="component" value="Unassembled WGS sequence"/>
</dbReference>
<keyword evidence="2" id="KW-1185">Reference proteome</keyword>
<dbReference type="InterPro" id="IPR036515">
    <property type="entry name" value="Transposase_17_sf"/>
</dbReference>
<accession>A0ABU1QY62</accession>